<evidence type="ECO:0000256" key="2">
    <source>
        <dbReference type="ARBA" id="ARBA00023163"/>
    </source>
</evidence>
<name>A0AAU9P325_9ASTR</name>
<dbReference type="Proteomes" id="UP001157418">
    <property type="component" value="Unassembled WGS sequence"/>
</dbReference>
<keyword evidence="1" id="KW-0805">Transcription regulation</keyword>
<reference evidence="4 5" key="1">
    <citation type="submission" date="2022-01" db="EMBL/GenBank/DDBJ databases">
        <authorList>
            <person name="Xiong W."/>
            <person name="Schranz E."/>
        </authorList>
    </citation>
    <scope>NUCLEOTIDE SEQUENCE [LARGE SCALE GENOMIC DNA]</scope>
</reference>
<evidence type="ECO:0000313" key="4">
    <source>
        <dbReference type="EMBL" id="CAH1444422.1"/>
    </source>
</evidence>
<evidence type="ECO:0000256" key="1">
    <source>
        <dbReference type="ARBA" id="ARBA00023015"/>
    </source>
</evidence>
<protein>
    <recommendedName>
        <fullName evidence="3">Transcription factor MYC/MYB N-terminal domain-containing protein</fullName>
    </recommendedName>
</protein>
<proteinExistence type="predicted"/>
<dbReference type="GO" id="GO:0003700">
    <property type="term" value="F:DNA-binding transcription factor activity"/>
    <property type="evidence" value="ECO:0007669"/>
    <property type="project" value="InterPro"/>
</dbReference>
<keyword evidence="2" id="KW-0804">Transcription</keyword>
<evidence type="ECO:0000313" key="5">
    <source>
        <dbReference type="Proteomes" id="UP001157418"/>
    </source>
</evidence>
<accession>A0AAU9P325</accession>
<dbReference type="EMBL" id="CAKMRJ010005523">
    <property type="protein sequence ID" value="CAH1444422.1"/>
    <property type="molecule type" value="Genomic_DNA"/>
</dbReference>
<dbReference type="AlphaFoldDB" id="A0AAU9P325"/>
<comment type="caution">
    <text evidence="4">The sequence shown here is derived from an EMBL/GenBank/DDBJ whole genome shotgun (WGS) entry which is preliminary data.</text>
</comment>
<organism evidence="4 5">
    <name type="scientific">Lactuca virosa</name>
    <dbReference type="NCBI Taxonomy" id="75947"/>
    <lineage>
        <taxon>Eukaryota</taxon>
        <taxon>Viridiplantae</taxon>
        <taxon>Streptophyta</taxon>
        <taxon>Embryophyta</taxon>
        <taxon>Tracheophyta</taxon>
        <taxon>Spermatophyta</taxon>
        <taxon>Magnoliopsida</taxon>
        <taxon>eudicotyledons</taxon>
        <taxon>Gunneridae</taxon>
        <taxon>Pentapetalae</taxon>
        <taxon>asterids</taxon>
        <taxon>campanulids</taxon>
        <taxon>Asterales</taxon>
        <taxon>Asteraceae</taxon>
        <taxon>Cichorioideae</taxon>
        <taxon>Cichorieae</taxon>
        <taxon>Lactucinae</taxon>
        <taxon>Lactuca</taxon>
    </lineage>
</organism>
<dbReference type="PANTHER" id="PTHR46196:SF3">
    <property type="entry name" value="TRANSCRIPTION FACTOR LHW-LIKE ISOFORM X1"/>
    <property type="match status" value="1"/>
</dbReference>
<sequence length="162" mass="18471">MGSSSDFVLSRWQAAAVWLPNNKKRFGFLQSALPREIEVVLWGRGGDVIILLSESKVVPVVVDKLHFWLLMWEDGYFDTMKVQDSMEDLFAETMFRNLVETSSHNTYNGTSGGDVVEVAFVYMSTFQYALGEGVFGDVAYIRNSHWIYANHESPGETLRFLR</sequence>
<evidence type="ECO:0000259" key="3">
    <source>
        <dbReference type="Pfam" id="PF14215"/>
    </source>
</evidence>
<feature type="domain" description="Transcription factor MYC/MYB N-terminal" evidence="3">
    <location>
        <begin position="68"/>
        <end position="153"/>
    </location>
</feature>
<dbReference type="InterPro" id="IPR025610">
    <property type="entry name" value="MYC/MYB_N"/>
</dbReference>
<gene>
    <name evidence="4" type="ORF">LVIROSA_LOCUS30251</name>
</gene>
<dbReference type="Pfam" id="PF14215">
    <property type="entry name" value="bHLH-MYC_N"/>
    <property type="match status" value="1"/>
</dbReference>
<keyword evidence="5" id="KW-1185">Reference proteome</keyword>
<dbReference type="InterPro" id="IPR043561">
    <property type="entry name" value="LHW-like"/>
</dbReference>
<dbReference type="PANTHER" id="PTHR46196">
    <property type="entry name" value="TRANSCRIPTION FACTOR BHLH155-LIKE ISOFORM X1-RELATED"/>
    <property type="match status" value="1"/>
</dbReference>